<comment type="caution">
    <text evidence="1">The sequence shown here is derived from an EMBL/GenBank/DDBJ whole genome shotgun (WGS) entry which is preliminary data.</text>
</comment>
<dbReference type="AlphaFoldDB" id="A0AAE3K0P0"/>
<reference evidence="1 2" key="1">
    <citation type="submission" date="2022-03" db="EMBL/GenBank/DDBJ databases">
        <title>Metagenome-assembled genomes from swine fecal metagenomes.</title>
        <authorList>
            <person name="Holman D.B."/>
            <person name="Kommadath A."/>
        </authorList>
    </citation>
    <scope>NUCLEOTIDE SEQUENCE [LARGE SCALE GENOMIC DNA]</scope>
    <source>
        <strain evidence="1">SUG147</strain>
    </source>
</reference>
<accession>A0AAE3K0P0</accession>
<gene>
    <name evidence="1" type="ORF">MR241_07645</name>
</gene>
<organism evidence="1 2">
    <name type="scientific">Candidatus Colimorpha enterica</name>
    <dbReference type="NCBI Taxonomy" id="3083063"/>
    <lineage>
        <taxon>Bacteria</taxon>
        <taxon>Pseudomonadati</taxon>
        <taxon>Bacteroidota</taxon>
        <taxon>Bacteroidia</taxon>
        <taxon>Bacteroidales</taxon>
        <taxon>Candidatus Colimorpha</taxon>
    </lineage>
</organism>
<evidence type="ECO:0000313" key="2">
    <source>
        <dbReference type="Proteomes" id="UP001139365"/>
    </source>
</evidence>
<dbReference type="EMBL" id="JALEMU010000124">
    <property type="protein sequence ID" value="MCI5756150.1"/>
    <property type="molecule type" value="Genomic_DNA"/>
</dbReference>
<dbReference type="Proteomes" id="UP001139365">
    <property type="component" value="Unassembled WGS sequence"/>
</dbReference>
<evidence type="ECO:0000313" key="1">
    <source>
        <dbReference type="EMBL" id="MCI5756150.1"/>
    </source>
</evidence>
<protein>
    <submittedName>
        <fullName evidence="1">Uncharacterized protein</fullName>
    </submittedName>
</protein>
<proteinExistence type="predicted"/>
<name>A0AAE3K0P0_9BACT</name>
<sequence>MLEIKPIEDKNEQEKLCRLCGIEYREELFAYKAYEDGKLFAAAQFDICGGYAVIYGMSQVTGSADDFEGMFILGRAVLNFLDLCGVKEAVYRVTDEHSEKLAKLVGFRKVGEEYRISLVGLFTSPCSHGNGYKAGNES</sequence>